<proteinExistence type="predicted"/>
<dbReference type="InterPro" id="IPR003787">
    <property type="entry name" value="Sulphur_relay_DsrE/F-like"/>
</dbReference>
<dbReference type="Gene3D" id="3.40.1260.10">
    <property type="entry name" value="DsrEFH-like"/>
    <property type="match status" value="1"/>
</dbReference>
<evidence type="ECO:0000313" key="1">
    <source>
        <dbReference type="EMBL" id="AXG99627.1"/>
    </source>
</evidence>
<protein>
    <submittedName>
        <fullName evidence="1">Uncharacterized protein</fullName>
    </submittedName>
</protein>
<evidence type="ECO:0000313" key="2">
    <source>
        <dbReference type="Proteomes" id="UP000253744"/>
    </source>
</evidence>
<dbReference type="RefSeq" id="WP_114672420.1">
    <property type="nucleotide sequence ID" value="NZ_CALTYN010000108.1"/>
</dbReference>
<gene>
    <name evidence="1" type="ORF">DVJ83_11390</name>
</gene>
<dbReference type="Pfam" id="PF02635">
    <property type="entry name" value="DsrE"/>
    <property type="match status" value="1"/>
</dbReference>
<accession>A0A345IIV5</accession>
<organism evidence="1 2">
    <name type="scientific">Deinococcus wulumuqiensis</name>
    <dbReference type="NCBI Taxonomy" id="980427"/>
    <lineage>
        <taxon>Bacteria</taxon>
        <taxon>Thermotogati</taxon>
        <taxon>Deinococcota</taxon>
        <taxon>Deinococci</taxon>
        <taxon>Deinococcales</taxon>
        <taxon>Deinococcaceae</taxon>
        <taxon>Deinococcus</taxon>
    </lineage>
</organism>
<name>A0A345IIV5_9DEIO</name>
<dbReference type="Proteomes" id="UP000253744">
    <property type="component" value="Chromosome"/>
</dbReference>
<dbReference type="InterPro" id="IPR027396">
    <property type="entry name" value="DsrEFH-like"/>
</dbReference>
<dbReference type="SUPFAM" id="SSF75169">
    <property type="entry name" value="DsrEFH-like"/>
    <property type="match status" value="1"/>
</dbReference>
<dbReference type="PANTHER" id="PTHR37691:SF1">
    <property type="entry name" value="BLR3518 PROTEIN"/>
    <property type="match status" value="1"/>
</dbReference>
<dbReference type="PANTHER" id="PTHR37691">
    <property type="entry name" value="BLR3518 PROTEIN"/>
    <property type="match status" value="1"/>
</dbReference>
<sequence length="111" mass="11850">MSDLKLVLHVSEADRWHAALGNLVNLTALDDVPDVRVVVNGSAVYVLQGEHDQLSHMAKAAAKGVVFQVCQNSLKAHDIPEKALPEWAATVPNGVLALAEAQQGGFAYIKP</sequence>
<dbReference type="EMBL" id="CP031158">
    <property type="protein sequence ID" value="AXG99627.1"/>
    <property type="molecule type" value="Genomic_DNA"/>
</dbReference>
<dbReference type="AlphaFoldDB" id="A0A345IIV5"/>
<reference evidence="1 2" key="1">
    <citation type="submission" date="2018-07" db="EMBL/GenBank/DDBJ databases">
        <title>Complete Genome and Methylome Analysis of Deinococcus wulumuqiensis NEB 479.</title>
        <authorList>
            <person name="Fomenkov A."/>
            <person name="Luyten Y."/>
            <person name="Vincze T."/>
            <person name="Anton B.P."/>
            <person name="Clark T."/>
            <person name="Roberts R.J."/>
            <person name="Morgan R.D."/>
        </authorList>
    </citation>
    <scope>NUCLEOTIDE SEQUENCE [LARGE SCALE GENOMIC DNA]</scope>
    <source>
        <strain evidence="1 2">NEB 479</strain>
    </source>
</reference>
<dbReference type="KEGG" id="dwu:DVJ83_11390"/>